<name>A0A3P7NNV5_DIBLA</name>
<keyword evidence="2" id="KW-1185">Reference proteome</keyword>
<reference evidence="1 2" key="1">
    <citation type="submission" date="2018-11" db="EMBL/GenBank/DDBJ databases">
        <authorList>
            <consortium name="Pathogen Informatics"/>
        </authorList>
    </citation>
    <scope>NUCLEOTIDE SEQUENCE [LARGE SCALE GENOMIC DNA]</scope>
</reference>
<dbReference type="OrthoDB" id="6251297at2759"/>
<dbReference type="EMBL" id="UYRU01087525">
    <property type="protein sequence ID" value="VDN35697.1"/>
    <property type="molecule type" value="Genomic_DNA"/>
</dbReference>
<gene>
    <name evidence="1" type="ORF">DILT_LOCUS16842</name>
</gene>
<sequence>MSYLQAFELPKSNLLTPDFVSSINNLALSATSLLCNAPSLSTDVDCCSESSFERDVDSTNHMVQRQGFSIYRKGRWRLLSGFNGRNRHKGDEEEDTTCVAVIDYRNGDFFSTEANHNSCSILDDLDKFEEARTSVSDCNSLAMMRRIRHNSAPPRTSVLPEGFDKSIGARRFTAQLLHQIMSSQAR</sequence>
<accession>A0A3P7NNV5</accession>
<protein>
    <submittedName>
        <fullName evidence="1">Uncharacterized protein</fullName>
    </submittedName>
</protein>
<proteinExistence type="predicted"/>
<evidence type="ECO:0000313" key="1">
    <source>
        <dbReference type="EMBL" id="VDN35697.1"/>
    </source>
</evidence>
<organism evidence="1 2">
    <name type="scientific">Dibothriocephalus latus</name>
    <name type="common">Fish tapeworm</name>
    <name type="synonym">Diphyllobothrium latum</name>
    <dbReference type="NCBI Taxonomy" id="60516"/>
    <lineage>
        <taxon>Eukaryota</taxon>
        <taxon>Metazoa</taxon>
        <taxon>Spiralia</taxon>
        <taxon>Lophotrochozoa</taxon>
        <taxon>Platyhelminthes</taxon>
        <taxon>Cestoda</taxon>
        <taxon>Eucestoda</taxon>
        <taxon>Diphyllobothriidea</taxon>
        <taxon>Diphyllobothriidae</taxon>
        <taxon>Dibothriocephalus</taxon>
    </lineage>
</organism>
<evidence type="ECO:0000313" key="2">
    <source>
        <dbReference type="Proteomes" id="UP000281553"/>
    </source>
</evidence>
<dbReference type="AlphaFoldDB" id="A0A3P7NNV5"/>
<dbReference type="Proteomes" id="UP000281553">
    <property type="component" value="Unassembled WGS sequence"/>
</dbReference>